<reference evidence="3" key="1">
    <citation type="journal article" date="2002" name="Science">
        <title>The draft genome of Ciona intestinalis: insights into chordate and vertebrate origins.</title>
        <authorList>
            <person name="Dehal P."/>
            <person name="Satou Y."/>
            <person name="Campbell R.K."/>
            <person name="Chapman J."/>
            <person name="Degnan B."/>
            <person name="De Tomaso A."/>
            <person name="Davidson B."/>
            <person name="Di Gregorio A."/>
            <person name="Gelpke M."/>
            <person name="Goodstein D.M."/>
            <person name="Harafuji N."/>
            <person name="Hastings K.E."/>
            <person name="Ho I."/>
            <person name="Hotta K."/>
            <person name="Huang W."/>
            <person name="Kawashima T."/>
            <person name="Lemaire P."/>
            <person name="Martinez D."/>
            <person name="Meinertzhagen I.A."/>
            <person name="Necula S."/>
            <person name="Nonaka M."/>
            <person name="Putnam N."/>
            <person name="Rash S."/>
            <person name="Saiga H."/>
            <person name="Satake M."/>
            <person name="Terry A."/>
            <person name="Yamada L."/>
            <person name="Wang H.G."/>
            <person name="Awazu S."/>
            <person name="Azumi K."/>
            <person name="Boore J."/>
            <person name="Branno M."/>
            <person name="Chin-Bow S."/>
            <person name="DeSantis R."/>
            <person name="Doyle S."/>
            <person name="Francino P."/>
            <person name="Keys D.N."/>
            <person name="Haga S."/>
            <person name="Hayashi H."/>
            <person name="Hino K."/>
            <person name="Imai K.S."/>
            <person name="Inaba K."/>
            <person name="Kano S."/>
            <person name="Kobayashi K."/>
            <person name="Kobayashi M."/>
            <person name="Lee B.I."/>
            <person name="Makabe K.W."/>
            <person name="Manohar C."/>
            <person name="Matassi G."/>
            <person name="Medina M."/>
            <person name="Mochizuki Y."/>
            <person name="Mount S."/>
            <person name="Morishita T."/>
            <person name="Miura S."/>
            <person name="Nakayama A."/>
            <person name="Nishizaka S."/>
            <person name="Nomoto H."/>
            <person name="Ohta F."/>
            <person name="Oishi K."/>
            <person name="Rigoutsos I."/>
            <person name="Sano M."/>
            <person name="Sasaki A."/>
            <person name="Sasakura Y."/>
            <person name="Shoguchi E."/>
            <person name="Shin-i T."/>
            <person name="Spagnuolo A."/>
            <person name="Stainier D."/>
            <person name="Suzuki M.M."/>
            <person name="Tassy O."/>
            <person name="Takatori N."/>
            <person name="Tokuoka M."/>
            <person name="Yagi K."/>
            <person name="Yoshizaki F."/>
            <person name="Wada S."/>
            <person name="Zhang C."/>
            <person name="Hyatt P.D."/>
            <person name="Larimer F."/>
            <person name="Detter C."/>
            <person name="Doggett N."/>
            <person name="Glavina T."/>
            <person name="Hawkins T."/>
            <person name="Richardson P."/>
            <person name="Lucas S."/>
            <person name="Kohara Y."/>
            <person name="Levine M."/>
            <person name="Satoh N."/>
            <person name="Rokhsar D.S."/>
        </authorList>
    </citation>
    <scope>NUCLEOTIDE SEQUENCE [LARGE SCALE GENOMIC DNA]</scope>
</reference>
<feature type="coiled-coil region" evidence="1">
    <location>
        <begin position="26"/>
        <end position="60"/>
    </location>
</feature>
<organism evidence="2 3">
    <name type="scientific">Ciona intestinalis</name>
    <name type="common">Transparent sea squirt</name>
    <name type="synonym">Ascidia intestinalis</name>
    <dbReference type="NCBI Taxonomy" id="7719"/>
    <lineage>
        <taxon>Eukaryota</taxon>
        <taxon>Metazoa</taxon>
        <taxon>Chordata</taxon>
        <taxon>Tunicata</taxon>
        <taxon>Ascidiacea</taxon>
        <taxon>Phlebobranchia</taxon>
        <taxon>Cionidae</taxon>
        <taxon>Ciona</taxon>
    </lineage>
</organism>
<sequence length="247" mass="28235">MSTTNSAPNLVLEGTGRFGRDINESIKEVAAKLTNLDQRIATLNEQFDNLQVLANDVAEKYEKTASRPDSYLDRKSLFQTILDHRLSTEDISLLCRYIRYLEKLILRKVWKLDSKYTRIRSIPQIHRERRNDWGLFLAYNGVCKKLGITNSGKPDSHIYILFSFLQDCLPQPKKSNAARRMSNFHTHAMNQNPNEPLLPKTAGNLSDEHVAEHAMYVISTGVQDIHLVEALTACVLAVKKYFTKVKT</sequence>
<dbReference type="AlphaFoldDB" id="F6RT73"/>
<dbReference type="InParanoid" id="F6RT73"/>
<gene>
    <name evidence="2" type="primary">LOC100177486</name>
</gene>
<dbReference type="HOGENOM" id="CLU_1124206_0_0_1"/>
<evidence type="ECO:0000256" key="1">
    <source>
        <dbReference type="SAM" id="Coils"/>
    </source>
</evidence>
<evidence type="ECO:0000313" key="3">
    <source>
        <dbReference type="Proteomes" id="UP000008144"/>
    </source>
</evidence>
<proteinExistence type="predicted"/>
<protein>
    <submittedName>
        <fullName evidence="2">Uncharacterized LOC100177486</fullName>
    </submittedName>
</protein>
<dbReference type="GeneID" id="100177486"/>
<keyword evidence="1" id="KW-0175">Coiled coil</keyword>
<reference evidence="2" key="3">
    <citation type="submission" date="2025-09" db="UniProtKB">
        <authorList>
            <consortium name="Ensembl"/>
        </authorList>
    </citation>
    <scope>IDENTIFICATION</scope>
</reference>
<accession>A0A1W2W3I5</accession>
<dbReference type="RefSeq" id="XP_002119236.1">
    <property type="nucleotide sequence ID" value="XM_002119200.3"/>
</dbReference>
<reference evidence="2" key="2">
    <citation type="submission" date="2025-08" db="UniProtKB">
        <authorList>
            <consortium name="Ensembl"/>
        </authorList>
    </citation>
    <scope>IDENTIFICATION</scope>
</reference>
<evidence type="ECO:0000313" key="2">
    <source>
        <dbReference type="Ensembl" id="ENSCINP00000028794.2"/>
    </source>
</evidence>
<accession>F6RT73</accession>
<keyword evidence="3" id="KW-1185">Reference proteome</keyword>
<dbReference type="Ensembl" id="ENSCINT00000029040.2">
    <property type="protein sequence ID" value="ENSCINP00000028794.2"/>
    <property type="gene ID" value="ENSCING00000016722.2"/>
</dbReference>
<dbReference type="KEGG" id="cin:100177486"/>
<dbReference type="Proteomes" id="UP000008144">
    <property type="component" value="Unassembled WGS sequence"/>
</dbReference>
<name>F6RT73_CIOIN</name>